<keyword evidence="3" id="KW-1185">Reference proteome</keyword>
<organism evidence="2 3">
    <name type="scientific">Salinimicrobium catena</name>
    <dbReference type="NCBI Taxonomy" id="390640"/>
    <lineage>
        <taxon>Bacteria</taxon>
        <taxon>Pseudomonadati</taxon>
        <taxon>Bacteroidota</taxon>
        <taxon>Flavobacteriia</taxon>
        <taxon>Flavobacteriales</taxon>
        <taxon>Flavobacteriaceae</taxon>
        <taxon>Salinimicrobium</taxon>
    </lineage>
</organism>
<name>A0A1H5MV94_9FLAO</name>
<dbReference type="EMBL" id="FNUG01000003">
    <property type="protein sequence ID" value="SEE93216.1"/>
    <property type="molecule type" value="Genomic_DNA"/>
</dbReference>
<evidence type="ECO:0000256" key="1">
    <source>
        <dbReference type="SAM" id="Phobius"/>
    </source>
</evidence>
<dbReference type="Proteomes" id="UP000199448">
    <property type="component" value="Unassembled WGS sequence"/>
</dbReference>
<gene>
    <name evidence="2" type="ORF">SAMN04488034_103130</name>
</gene>
<sequence length="246" mass="28565">MPIVKRQTASKIRKTHRYLGLFIGIQFLMWTISGLYFSWTDIDEIHGDQFRNAEMTPLNFEGLVSPSEATGMEVHSLQLKEIAGEPYYWINHSMLHNARTGEMKKELTEAEAMLIAEKNMMEGLEVEGIEKITTTGNHHEYRGGPLPAYVISYDTPENIKAYVSIADGTFRTLRHRDWRWFDFLWMTHTMDYEGRDDFNTFVLRAFSLLGLITVLSGFLLWFISSPTMIKWTGNKKKGKKVKRVKK</sequence>
<protein>
    <submittedName>
        <fullName evidence="2">PepSY-associated TM region</fullName>
    </submittedName>
</protein>
<dbReference type="AlphaFoldDB" id="A0A1H5MV94"/>
<evidence type="ECO:0000313" key="3">
    <source>
        <dbReference type="Proteomes" id="UP000199448"/>
    </source>
</evidence>
<feature type="transmembrane region" description="Helical" evidence="1">
    <location>
        <begin position="21"/>
        <end position="39"/>
    </location>
</feature>
<keyword evidence="1" id="KW-0472">Membrane</keyword>
<dbReference type="Pfam" id="PF03929">
    <property type="entry name" value="PepSY_TM"/>
    <property type="match status" value="1"/>
</dbReference>
<reference evidence="2 3" key="1">
    <citation type="submission" date="2016-10" db="EMBL/GenBank/DDBJ databases">
        <authorList>
            <person name="de Groot N.N."/>
        </authorList>
    </citation>
    <scope>NUCLEOTIDE SEQUENCE [LARGE SCALE GENOMIC DNA]</scope>
    <source>
        <strain evidence="2 3">DSM 23553</strain>
    </source>
</reference>
<keyword evidence="1" id="KW-0812">Transmembrane</keyword>
<keyword evidence="1" id="KW-1133">Transmembrane helix</keyword>
<dbReference type="InterPro" id="IPR005625">
    <property type="entry name" value="PepSY-ass_TM"/>
</dbReference>
<proteinExistence type="predicted"/>
<evidence type="ECO:0000313" key="2">
    <source>
        <dbReference type="EMBL" id="SEE93216.1"/>
    </source>
</evidence>
<accession>A0A1H5MV94</accession>
<feature type="transmembrane region" description="Helical" evidence="1">
    <location>
        <begin position="201"/>
        <end position="223"/>
    </location>
</feature>
<dbReference type="STRING" id="390640.SAMN04488034_103130"/>